<dbReference type="OrthoDB" id="3351202at2759"/>
<keyword evidence="3" id="KW-1185">Reference proteome</keyword>
<dbReference type="Proteomes" id="UP000245942">
    <property type="component" value="Unassembled WGS sequence"/>
</dbReference>
<gene>
    <name evidence="2" type="ORF">BCV69DRAFT_282334</name>
</gene>
<feature type="region of interest" description="Disordered" evidence="1">
    <location>
        <begin position="1"/>
        <end position="22"/>
    </location>
</feature>
<organism evidence="2 3">
    <name type="scientific">Pseudomicrostroma glucosiphilum</name>
    <dbReference type="NCBI Taxonomy" id="1684307"/>
    <lineage>
        <taxon>Eukaryota</taxon>
        <taxon>Fungi</taxon>
        <taxon>Dikarya</taxon>
        <taxon>Basidiomycota</taxon>
        <taxon>Ustilaginomycotina</taxon>
        <taxon>Exobasidiomycetes</taxon>
        <taxon>Microstromatales</taxon>
        <taxon>Microstromatales incertae sedis</taxon>
        <taxon>Pseudomicrostroma</taxon>
    </lineage>
</organism>
<feature type="region of interest" description="Disordered" evidence="1">
    <location>
        <begin position="184"/>
        <end position="203"/>
    </location>
</feature>
<accession>A0A316UES4</accession>
<feature type="region of interest" description="Disordered" evidence="1">
    <location>
        <begin position="799"/>
        <end position="836"/>
    </location>
</feature>
<dbReference type="AlphaFoldDB" id="A0A316UES4"/>
<feature type="region of interest" description="Disordered" evidence="1">
    <location>
        <begin position="850"/>
        <end position="1118"/>
    </location>
</feature>
<sequence length="1118" mass="116233">MDETETQAQAASTSASHHQHRPSIYSQLLQLRRTFGELRDVARPETLHLLDHRTVQALAPAPGLSSSTPFGTASLSRSDFADKVEGVRQAAHAWRKKAVDLRNANLVDPSSSYTFDRYISLNKEKAQNVAQLESNLQPLWEFEKRLGGGRIGEDALYGASTRPLPAVLHAGALASSESTSVIGLKRKRQAASPSTSPAPSRSRGEAVKVLGCLAAALEELARALGLETFAEAFADSTAADDPKETSSLHTHTLTQGGKLIVLDVELGLEASIGNSEATFQPTTRVKLSFTNRTNVSYTSPLKEGEEAVYGNTRIAELLRRDVEMLARLLFGLAIDGEEVVGTMETSLEEASLLLARSHFNRYRTNLLRLLRLDRLSSVKTSEQGDQQGPAAILPCDTFAALHQVAKSLEDASSSECRGNVSLSEEPRDAARVGHGMPLLHTGLVGFCIVYDIKGGSSASMTHLAERRGLVPIDGQPCDSELFLLDVAIESQSLSLSAGTTDLGNSFVPKALFASIPEVGSDIGFVAKLSPSVLLPRRLVTRVANIVGLPTSETSSLHSTDPVAQGENRSSDYGSILGLGSSRKSKKIAGVRVRYQSKRTKSTAEDNALLVSSIPFQTLQQLYLVIEVLQEASAVQRLMQGLIPTVDAPEKDSARLGSISRSLTVERAAATVFDVNLTDVTTARSNATASASEVPRFAVCLSARISDPGTGRFFGLSCYIHRDAGCKDGYGVSGGLTDTLALMGGAAPRADGAGAGQRGRIDFPKDLKSAVGAALAQEADLRRAAELLLQWAWETIDGPEEGKSAEDAQQATAAGLGDESSNKPSTKPASSMMEVDTDDQDGRAAISAASTGLNTPVTQSADGDVPVPVPAPPAQLRRHSSRSSPLSPRTSPKSTRHAEAAALGPASVNANANANIDAQDGTTASRSTDGFAGTLSPPGGEAASTGATATATATATGSSSISSRLSPISISTTMAPAPATSPISASASGLSSASGPASATRTTRRRSSRGPSTPSPTRGVSIGTSHHQTRRRSSQQRASGSGSGSASASEVGGGRGRTHSGETDVATLGNSSASASASGSGSGAGSGSARMTRRASALANAGEIEDVGSEGVVQGEGEE</sequence>
<name>A0A316UES4_9BASI</name>
<feature type="compositionally biased region" description="Low complexity" evidence="1">
    <location>
        <begin position="881"/>
        <end position="892"/>
    </location>
</feature>
<feature type="compositionally biased region" description="Low complexity" evidence="1">
    <location>
        <begin position="1034"/>
        <end position="1049"/>
    </location>
</feature>
<dbReference type="EMBL" id="KZ819325">
    <property type="protein sequence ID" value="PWN21615.1"/>
    <property type="molecule type" value="Genomic_DNA"/>
</dbReference>
<feature type="compositionally biased region" description="Low complexity" evidence="1">
    <location>
        <begin position="190"/>
        <end position="201"/>
    </location>
</feature>
<evidence type="ECO:0000256" key="1">
    <source>
        <dbReference type="SAM" id="MobiDB-lite"/>
    </source>
</evidence>
<protein>
    <submittedName>
        <fullName evidence="2">Uncharacterized protein</fullName>
    </submittedName>
</protein>
<feature type="compositionally biased region" description="Low complexity" evidence="1">
    <location>
        <begin position="1108"/>
        <end position="1118"/>
    </location>
</feature>
<proteinExistence type="predicted"/>
<dbReference type="GeneID" id="37014054"/>
<evidence type="ECO:0000313" key="3">
    <source>
        <dbReference type="Proteomes" id="UP000245942"/>
    </source>
</evidence>
<reference evidence="2 3" key="1">
    <citation type="journal article" date="2018" name="Mol. Biol. Evol.">
        <title>Broad Genomic Sampling Reveals a Smut Pathogenic Ancestry of the Fungal Clade Ustilaginomycotina.</title>
        <authorList>
            <person name="Kijpornyongpan T."/>
            <person name="Mondo S.J."/>
            <person name="Barry K."/>
            <person name="Sandor L."/>
            <person name="Lee J."/>
            <person name="Lipzen A."/>
            <person name="Pangilinan J."/>
            <person name="LaButti K."/>
            <person name="Hainaut M."/>
            <person name="Henrissat B."/>
            <person name="Grigoriev I.V."/>
            <person name="Spatafora J.W."/>
            <person name="Aime M.C."/>
        </authorList>
    </citation>
    <scope>NUCLEOTIDE SEQUENCE [LARGE SCALE GENOMIC DNA]</scope>
    <source>
        <strain evidence="2 3">MCA 4718</strain>
    </source>
</reference>
<feature type="compositionally biased region" description="Low complexity" evidence="1">
    <location>
        <begin position="1008"/>
        <end position="1018"/>
    </location>
</feature>
<feature type="compositionally biased region" description="Polar residues" evidence="1">
    <location>
        <begin position="850"/>
        <end position="860"/>
    </location>
</feature>
<feature type="compositionally biased region" description="Low complexity" evidence="1">
    <location>
        <begin position="1"/>
        <end position="16"/>
    </location>
</feature>
<dbReference type="RefSeq" id="XP_025348775.1">
    <property type="nucleotide sequence ID" value="XM_025492320.1"/>
</dbReference>
<evidence type="ECO:0000313" key="2">
    <source>
        <dbReference type="EMBL" id="PWN21615.1"/>
    </source>
</evidence>
<feature type="compositionally biased region" description="Low complexity" evidence="1">
    <location>
        <begin position="935"/>
        <end position="1000"/>
    </location>
</feature>